<evidence type="ECO:0000313" key="2">
    <source>
        <dbReference type="Proteomes" id="UP000006591"/>
    </source>
</evidence>
<sequence>MGMKKRRRLLGDNDDDLALNEGLYMALECEALTAGHPDADRLIRAWLAVSRRRHALVHRLVGLLEDSYGDGGDGDGSSWPWNRAAHRHCPFGVEKRRGIKSLLILVAWEIWKERNSRLFQSIETTPCGIIDRATEEIWLWRAGGAKSIQSLMPDDRGRIRCLYYDYMGIRIVHLSKENFCGCEMEFEKMTCGEDSRNNHDRSFRFDEPINATLIAISMAIAV</sequence>
<evidence type="ECO:0000313" key="1">
    <source>
        <dbReference type="EnsemblPlants" id="ONIVA10G12320.1"/>
    </source>
</evidence>
<name>A0A0E0IT61_ORYNI</name>
<dbReference type="OMA" id="ATEEIWL"/>
<dbReference type="HOGENOM" id="CLU_111761_0_0_1"/>
<organism evidence="1">
    <name type="scientific">Oryza nivara</name>
    <name type="common">Indian wild rice</name>
    <name type="synonym">Oryza sativa f. spontanea</name>
    <dbReference type="NCBI Taxonomy" id="4536"/>
    <lineage>
        <taxon>Eukaryota</taxon>
        <taxon>Viridiplantae</taxon>
        <taxon>Streptophyta</taxon>
        <taxon>Embryophyta</taxon>
        <taxon>Tracheophyta</taxon>
        <taxon>Spermatophyta</taxon>
        <taxon>Magnoliopsida</taxon>
        <taxon>Liliopsida</taxon>
        <taxon>Poales</taxon>
        <taxon>Poaceae</taxon>
        <taxon>BOP clade</taxon>
        <taxon>Oryzoideae</taxon>
        <taxon>Oryzeae</taxon>
        <taxon>Oryzinae</taxon>
        <taxon>Oryza</taxon>
    </lineage>
</organism>
<dbReference type="AlphaFoldDB" id="A0A0E0IT61"/>
<reference evidence="1" key="2">
    <citation type="submission" date="2018-04" db="EMBL/GenBank/DDBJ databases">
        <title>OnivRS2 (Oryza nivara Reference Sequence Version 2).</title>
        <authorList>
            <person name="Zhang J."/>
            <person name="Kudrna D."/>
            <person name="Lee S."/>
            <person name="Talag J."/>
            <person name="Rajasekar S."/>
            <person name="Welchert J."/>
            <person name="Hsing Y.-I."/>
            <person name="Wing R.A."/>
        </authorList>
    </citation>
    <scope>NUCLEOTIDE SEQUENCE [LARGE SCALE GENOMIC DNA]</scope>
</reference>
<dbReference type="Proteomes" id="UP000006591">
    <property type="component" value="Chromosome 10"/>
</dbReference>
<reference evidence="1" key="1">
    <citation type="submission" date="2015-04" db="UniProtKB">
        <authorList>
            <consortium name="EnsemblPlants"/>
        </authorList>
    </citation>
    <scope>IDENTIFICATION</scope>
    <source>
        <strain evidence="1">SL10</strain>
    </source>
</reference>
<protein>
    <submittedName>
        <fullName evidence="1">Uncharacterized protein</fullName>
    </submittedName>
</protein>
<accession>A0A0E0IT61</accession>
<dbReference type="Gramene" id="ONIVA10G12320.1">
    <property type="protein sequence ID" value="ONIVA10G12320.1"/>
    <property type="gene ID" value="ONIVA10G12320"/>
</dbReference>
<proteinExistence type="predicted"/>
<dbReference type="EnsemblPlants" id="ONIVA10G12320.1">
    <property type="protein sequence ID" value="ONIVA10G12320.1"/>
    <property type="gene ID" value="ONIVA10G12320"/>
</dbReference>
<keyword evidence="2" id="KW-1185">Reference proteome</keyword>